<protein>
    <submittedName>
        <fullName evidence="1">Uncharacterized protein</fullName>
    </submittedName>
</protein>
<dbReference type="KEGG" id="ccb:Clocel_0319"/>
<dbReference type="EMBL" id="CP002160">
    <property type="protein sequence ID" value="ADL50099.1"/>
    <property type="molecule type" value="Genomic_DNA"/>
</dbReference>
<dbReference type="Pfam" id="PF06949">
    <property type="entry name" value="DUF1292"/>
    <property type="match status" value="1"/>
</dbReference>
<keyword evidence="2" id="KW-1185">Reference proteome</keyword>
<sequence length="98" mass="11545">MEENQIEYELIEKIEIRNRSYAIIAEKGKEDEAFVMRIKEVKGVKDLVPVNDDKEFDEVMKKYEEKFIDVDDAGDEEKLIEEDEETITEIDDLAGNER</sequence>
<accession>D9SPQ0</accession>
<dbReference type="AlphaFoldDB" id="D9SPQ0"/>
<name>D9SPQ0_CLOC7</name>
<evidence type="ECO:0000313" key="1">
    <source>
        <dbReference type="EMBL" id="ADL50099.1"/>
    </source>
</evidence>
<dbReference type="RefSeq" id="WP_010075134.1">
    <property type="nucleotide sequence ID" value="NC_014393.1"/>
</dbReference>
<dbReference type="InterPro" id="IPR009711">
    <property type="entry name" value="UPF0473"/>
</dbReference>
<dbReference type="Proteomes" id="UP000002730">
    <property type="component" value="Chromosome"/>
</dbReference>
<dbReference type="STRING" id="573061.Clocel_0319"/>
<organism evidence="1 2">
    <name type="scientific">Clostridium cellulovorans (strain ATCC 35296 / DSM 3052 / OCM 3 / 743B)</name>
    <dbReference type="NCBI Taxonomy" id="573061"/>
    <lineage>
        <taxon>Bacteria</taxon>
        <taxon>Bacillati</taxon>
        <taxon>Bacillota</taxon>
        <taxon>Clostridia</taxon>
        <taxon>Eubacteriales</taxon>
        <taxon>Clostridiaceae</taxon>
        <taxon>Clostridium</taxon>
    </lineage>
</organism>
<proteinExistence type="predicted"/>
<evidence type="ECO:0000313" key="2">
    <source>
        <dbReference type="Proteomes" id="UP000002730"/>
    </source>
</evidence>
<dbReference type="HOGENOM" id="CLU_2328753_0_0_9"/>
<reference evidence="1 2" key="1">
    <citation type="submission" date="2010-08" db="EMBL/GenBank/DDBJ databases">
        <title>Complete sequence of Clostridium cellulovorans 743B.</title>
        <authorList>
            <consortium name="US DOE Joint Genome Institute"/>
            <person name="Lucas S."/>
            <person name="Copeland A."/>
            <person name="Lapidus A."/>
            <person name="Cheng J.-F."/>
            <person name="Bruce D."/>
            <person name="Goodwin L."/>
            <person name="Pitluck S."/>
            <person name="Chertkov O."/>
            <person name="Detter J.C."/>
            <person name="Han C."/>
            <person name="Tapia R."/>
            <person name="Land M."/>
            <person name="Hauser L."/>
            <person name="Chang Y.-J."/>
            <person name="Jeffries C."/>
            <person name="Kyrpides N."/>
            <person name="Ivanova N."/>
            <person name="Mikhailova N."/>
            <person name="Hemme C.L."/>
            <person name="Woyke T."/>
        </authorList>
    </citation>
    <scope>NUCLEOTIDE SEQUENCE [LARGE SCALE GENOMIC DNA]</scope>
    <source>
        <strain evidence="2">ATCC 35296 / DSM 3052 / OCM 3 / 743B</strain>
    </source>
</reference>
<gene>
    <name evidence="1" type="ordered locus">Clocel_0319</name>
</gene>
<dbReference type="OrthoDB" id="9811971at2"/>